<gene>
    <name evidence="2" type="ORF">FJZ00_06350</name>
</gene>
<dbReference type="Proteomes" id="UP000703893">
    <property type="component" value="Unassembled WGS sequence"/>
</dbReference>
<evidence type="ECO:0000256" key="1">
    <source>
        <dbReference type="SAM" id="SignalP"/>
    </source>
</evidence>
<reference evidence="2 3" key="1">
    <citation type="submission" date="2019-03" db="EMBL/GenBank/DDBJ databases">
        <title>Lake Tanganyika Metagenome-Assembled Genomes (MAGs).</title>
        <authorList>
            <person name="Tran P."/>
        </authorList>
    </citation>
    <scope>NUCLEOTIDE SEQUENCE [LARGE SCALE GENOMIC DNA]</scope>
    <source>
        <strain evidence="2">K_DeepCast_65m_m2_236</strain>
    </source>
</reference>
<organism evidence="2 3">
    <name type="scientific">Candidatus Tanganyikabacteria bacterium</name>
    <dbReference type="NCBI Taxonomy" id="2961651"/>
    <lineage>
        <taxon>Bacteria</taxon>
        <taxon>Bacillati</taxon>
        <taxon>Candidatus Sericytochromatia</taxon>
        <taxon>Candidatus Tanganyikabacteria</taxon>
    </lineage>
</organism>
<evidence type="ECO:0000313" key="2">
    <source>
        <dbReference type="EMBL" id="MBM3274753.1"/>
    </source>
</evidence>
<evidence type="ECO:0000313" key="3">
    <source>
        <dbReference type="Proteomes" id="UP000703893"/>
    </source>
</evidence>
<keyword evidence="1" id="KW-0732">Signal</keyword>
<evidence type="ECO:0008006" key="4">
    <source>
        <dbReference type="Google" id="ProtNLM"/>
    </source>
</evidence>
<dbReference type="InterPro" id="IPR029052">
    <property type="entry name" value="Metallo-depent_PP-like"/>
</dbReference>
<proteinExistence type="predicted"/>
<sequence>MAPALLQLPPYLALASAAAVLGAPAAEAATGRAGQLRIAVSGGGIVEQTASAVGIWANSPNVEISVVNESPGFYNGTLKWRNVPAGSYLISGRGVAEAATNTAGSLVASLSLAGGGRSRWRLEPNLSKDYRFAVSGTVKSGLGALPESAAQRPHFAVQLGGMGVVPAMSLAETLDFPSYLLPGVNDSSPAIRQRLGASYQAFGVGADRFLLLDNRNYSLGTKQLEWVGKRLQDFRLEGARQVFVFMHRPPVDPRRNVRNGLANKAEARRLARLLKTVRTAAIFSGQVNRSYTRNWHGFKTYMLAGRDVMVVETRGGELSVRLAIH</sequence>
<comment type="caution">
    <text evidence="2">The sequence shown here is derived from an EMBL/GenBank/DDBJ whole genome shotgun (WGS) entry which is preliminary data.</text>
</comment>
<accession>A0A937X3S3</accession>
<dbReference type="Gene3D" id="3.60.21.10">
    <property type="match status" value="1"/>
</dbReference>
<dbReference type="EMBL" id="VGJX01000317">
    <property type="protein sequence ID" value="MBM3274753.1"/>
    <property type="molecule type" value="Genomic_DNA"/>
</dbReference>
<dbReference type="SUPFAM" id="SSF56300">
    <property type="entry name" value="Metallo-dependent phosphatases"/>
    <property type="match status" value="1"/>
</dbReference>
<feature type="signal peptide" evidence="1">
    <location>
        <begin position="1"/>
        <end position="28"/>
    </location>
</feature>
<dbReference type="AlphaFoldDB" id="A0A937X3S3"/>
<name>A0A937X3S3_9BACT</name>
<protein>
    <recommendedName>
        <fullName evidence="4">Calcineurin-like phosphoesterase domain-containing protein</fullName>
    </recommendedName>
</protein>
<feature type="chain" id="PRO_5037212835" description="Calcineurin-like phosphoesterase domain-containing protein" evidence="1">
    <location>
        <begin position="29"/>
        <end position="325"/>
    </location>
</feature>